<protein>
    <recommendedName>
        <fullName evidence="2">Nephrocystin 3-like N-terminal domain-containing protein</fullName>
    </recommendedName>
</protein>
<sequence length="1099" mass="126602">MGNEESKGTAYAQKISFADGRGSLVSRELSSNNTTSIWSRAYTEAVQSLTGDINSAILEGQNIEWLFKQLQEAGKEANEESLLRKGIKYLRKLKVPLEKFKLALDLTAPLASMEPIAGTVLGMVKSATAIAISISTADEEFAKQIGDMLERISYIDDCDTLGQKSDNSYIHITLVKVYRKLLEFYHVAFEMLIKRGTKLLINLVMQDERLPDIVKEFLNHAGQLRDIVHNETLSIVQDMKVMLYDEQIGRWLGSGNKMQQRNQMHNSLQVLRADEACEWLSQEAHFIEWYHSEKSQHLVILGTMGSGKSVSMSYLIDKIISHNEYRIPQSKILYHYCRNDETGNTSFIYATIILSLLEQLPGLKKPFFEWYKKIVASGSPEPATSPRRLEEFLKENLEALERQVFIVVDGLDECDEASRYRLIRLTKDLTDRTVNLKILLSTRPEEDTLKELQDMPKILIEPDPHRDAIIVQKTVDNRLSGWSTEAKNIIVQELSQLSMGSAIWIKMAVEFISIKNTKARGPLEKFLKEMPLSTELGKLFGNLFSQYANDDSENRRLAGRALEILTMARRPLSIPELAWGVAISEAPSDLCTVSALQEDFVDCARIMHFVQPFVSAVDFHEPRKRQLRLVHQSVKEFVMRETPSRWSGCEWSDHNLNSQEFTDRRVKKLEAANLDMCLRYLLLDEIGQCDLFSEEQIGIIELPQGEDLFSDNPEPEEYDPTCTWEKWEEDMPHYEVNNSGLGEFFVYACVHWVDHFSAVTTEHLPELWKIEKVCEKGSKRLQNWTRQNCRPNCTYKEQWDFDARLFDPLVAISLYGSDAMLCKVLDNASFEKQIYHEDTFRKAADQLLTWFQFGDVSRIGQLFKRQRSFPQLQNFDFFREVLRHWTTGSKERRGWKDVFDLIYEVADIMAEEQWANELFCIAARCNCFPMVERLLKSAQSNEHLRYQLVHGCRWNNDSSYGRPLHQSIGEAVYEDHIEMVEFLLAQEELRSHLEHRNSNGENVLHMASRFCNPDMFKILVAKFPEGVNQADRYNNTALAQVITAPVYSPSHRYESARILLSEVHENDQRLVYFHAAVRCGHLDIAHLLNADIADLASIV</sequence>
<dbReference type="InterPro" id="IPR027417">
    <property type="entry name" value="P-loop_NTPase"/>
</dbReference>
<dbReference type="Proteomes" id="UP000758603">
    <property type="component" value="Unassembled WGS sequence"/>
</dbReference>
<comment type="caution">
    <text evidence="3">The sequence shown here is derived from an EMBL/GenBank/DDBJ whole genome shotgun (WGS) entry which is preliminary data.</text>
</comment>
<dbReference type="InterPro" id="IPR056884">
    <property type="entry name" value="NPHP3-like_N"/>
</dbReference>
<dbReference type="SUPFAM" id="SSF48403">
    <property type="entry name" value="Ankyrin repeat"/>
    <property type="match status" value="1"/>
</dbReference>
<dbReference type="Gene3D" id="3.40.50.300">
    <property type="entry name" value="P-loop containing nucleotide triphosphate hydrolases"/>
    <property type="match status" value="1"/>
</dbReference>
<evidence type="ECO:0000313" key="4">
    <source>
        <dbReference type="Proteomes" id="UP000758603"/>
    </source>
</evidence>
<dbReference type="SUPFAM" id="SSF52540">
    <property type="entry name" value="P-loop containing nucleoside triphosphate hydrolases"/>
    <property type="match status" value="1"/>
</dbReference>
<reference evidence="3" key="1">
    <citation type="journal article" date="2021" name="Nat. Commun.">
        <title>Genetic determinants of endophytism in the Arabidopsis root mycobiome.</title>
        <authorList>
            <person name="Mesny F."/>
            <person name="Miyauchi S."/>
            <person name="Thiergart T."/>
            <person name="Pickel B."/>
            <person name="Atanasova L."/>
            <person name="Karlsson M."/>
            <person name="Huettel B."/>
            <person name="Barry K.W."/>
            <person name="Haridas S."/>
            <person name="Chen C."/>
            <person name="Bauer D."/>
            <person name="Andreopoulos W."/>
            <person name="Pangilinan J."/>
            <person name="LaButti K."/>
            <person name="Riley R."/>
            <person name="Lipzen A."/>
            <person name="Clum A."/>
            <person name="Drula E."/>
            <person name="Henrissat B."/>
            <person name="Kohler A."/>
            <person name="Grigoriev I.V."/>
            <person name="Martin F.M."/>
            <person name="Hacquard S."/>
        </authorList>
    </citation>
    <scope>NUCLEOTIDE SEQUENCE</scope>
    <source>
        <strain evidence="3">MPI-SDFR-AT-0073</strain>
    </source>
</reference>
<dbReference type="OrthoDB" id="163438at2759"/>
<dbReference type="PANTHER" id="PTHR10039:SF10">
    <property type="entry name" value="NACHT DOMAIN-CONTAINING PROTEIN"/>
    <property type="match status" value="1"/>
</dbReference>
<dbReference type="InterPro" id="IPR002110">
    <property type="entry name" value="Ankyrin_rpt"/>
</dbReference>
<evidence type="ECO:0000259" key="2">
    <source>
        <dbReference type="Pfam" id="PF24883"/>
    </source>
</evidence>
<dbReference type="InterPro" id="IPR036770">
    <property type="entry name" value="Ankyrin_rpt-contain_sf"/>
</dbReference>
<dbReference type="Gene3D" id="1.25.40.20">
    <property type="entry name" value="Ankyrin repeat-containing domain"/>
    <property type="match status" value="1"/>
</dbReference>
<accession>A0A9P8RJ46</accession>
<dbReference type="Pfam" id="PF24883">
    <property type="entry name" value="NPHP3_N"/>
    <property type="match status" value="1"/>
</dbReference>
<organism evidence="3 4">
    <name type="scientific">Truncatella angustata</name>
    <dbReference type="NCBI Taxonomy" id="152316"/>
    <lineage>
        <taxon>Eukaryota</taxon>
        <taxon>Fungi</taxon>
        <taxon>Dikarya</taxon>
        <taxon>Ascomycota</taxon>
        <taxon>Pezizomycotina</taxon>
        <taxon>Sordariomycetes</taxon>
        <taxon>Xylariomycetidae</taxon>
        <taxon>Amphisphaeriales</taxon>
        <taxon>Sporocadaceae</taxon>
        <taxon>Truncatella</taxon>
    </lineage>
</organism>
<dbReference type="Pfam" id="PF12796">
    <property type="entry name" value="Ank_2"/>
    <property type="match status" value="1"/>
</dbReference>
<dbReference type="EMBL" id="JAGPXC010000009">
    <property type="protein sequence ID" value="KAH6646799.1"/>
    <property type="molecule type" value="Genomic_DNA"/>
</dbReference>
<dbReference type="GeneID" id="70127577"/>
<evidence type="ECO:0000313" key="3">
    <source>
        <dbReference type="EMBL" id="KAH6646799.1"/>
    </source>
</evidence>
<dbReference type="PANTHER" id="PTHR10039">
    <property type="entry name" value="AMELOGENIN"/>
    <property type="match status" value="1"/>
</dbReference>
<keyword evidence="1" id="KW-0677">Repeat</keyword>
<dbReference type="RefSeq" id="XP_045953313.1">
    <property type="nucleotide sequence ID" value="XM_046098685.1"/>
</dbReference>
<name>A0A9P8RJ46_9PEZI</name>
<gene>
    <name evidence="3" type="ORF">BKA67DRAFT_525676</name>
</gene>
<feature type="domain" description="Nephrocystin 3-like N-terminal" evidence="2">
    <location>
        <begin position="276"/>
        <end position="443"/>
    </location>
</feature>
<proteinExistence type="predicted"/>
<keyword evidence="4" id="KW-1185">Reference proteome</keyword>
<dbReference type="AlphaFoldDB" id="A0A9P8RJ46"/>
<evidence type="ECO:0000256" key="1">
    <source>
        <dbReference type="ARBA" id="ARBA00022737"/>
    </source>
</evidence>